<feature type="region of interest" description="Disordered" evidence="1">
    <location>
        <begin position="400"/>
        <end position="421"/>
    </location>
</feature>
<proteinExistence type="predicted"/>
<evidence type="ECO:0000256" key="1">
    <source>
        <dbReference type="SAM" id="MobiDB-lite"/>
    </source>
</evidence>
<accession>A0A850DRK8</accession>
<name>A0A850DRK8_9MICO</name>
<comment type="caution">
    <text evidence="2">The sequence shown here is derived from an EMBL/GenBank/DDBJ whole genome shotgun (WGS) entry which is preliminary data.</text>
</comment>
<reference evidence="2 3" key="1">
    <citation type="submission" date="2020-05" db="EMBL/GenBank/DDBJ databases">
        <title>Genome Sequencing of Type Strains.</title>
        <authorList>
            <person name="Lemaire J.F."/>
            <person name="Inderbitzin P."/>
            <person name="Gregorio O.A."/>
            <person name="Collins S.B."/>
            <person name="Wespe N."/>
            <person name="Knight-Connoni V."/>
        </authorList>
    </citation>
    <scope>NUCLEOTIDE SEQUENCE [LARGE SCALE GENOMIC DNA]</scope>
    <source>
        <strain evidence="2 3">DSM 20512</strain>
    </source>
</reference>
<evidence type="ECO:0000313" key="2">
    <source>
        <dbReference type="EMBL" id="NUU27914.1"/>
    </source>
</evidence>
<dbReference type="EMBL" id="JABMCG010000095">
    <property type="protein sequence ID" value="NUU27914.1"/>
    <property type="molecule type" value="Genomic_DNA"/>
</dbReference>
<gene>
    <name evidence="2" type="ORF">HP467_07285</name>
</gene>
<dbReference type="AlphaFoldDB" id="A0A850DRK8"/>
<dbReference type="Proteomes" id="UP000539146">
    <property type="component" value="Unassembled WGS sequence"/>
</dbReference>
<sequence>MKEATMPLPAGGPKVAWPPQRLAIVLDKVREWDAWWTGDLDRLQAVYGGITAPQGPGGSFYRSDTGRAVVNAGRAIKRWFVGETYTATERNTKVPVPIAAEMCQASSDLLFSDPFTVTVKAQKTQDRLDEILDDDFHTTIAEAAELAAAHGGVYLITSWDQDVAPQAFPTVRHADEADPEFRFGRLQAVTFWSIVQQTQGTVWRHLERHEQQNGRGVILHGLYQGTEDTLGVQVGLGTVDATAPLAVHQDLNLEGTIDTGSPGLAAVYVPNQTPNRMWRRDPVGRNLGRSDLDGTERLMDELVETMSDLGRARRAARARVLHSKALAKSLGPGQGSVIDTAQETYVGVESLRDAKLSDLVQTVQPTFDPTGYLTTARALLEQIVELAGYSAQTFGLDTGGSGATKGGGGRTATEVESRERRSLMTRGRKLREWKPALHRFVEKLLLVDAYVFATGAADVTDLALEFSDGVQDTPLALAQTALALYQGQSASVEERVAILHPDWQDTEVQEEAARIREEFALGALTDPALTSFDANQGATGADEPGADAEPSDG</sequence>
<feature type="compositionally biased region" description="Gly residues" evidence="1">
    <location>
        <begin position="400"/>
        <end position="410"/>
    </location>
</feature>
<protein>
    <submittedName>
        <fullName evidence="2">Capsid protein</fullName>
    </submittedName>
</protein>
<feature type="region of interest" description="Disordered" evidence="1">
    <location>
        <begin position="530"/>
        <end position="553"/>
    </location>
</feature>
<organism evidence="2 3">
    <name type="scientific">Curtobacterium citreum</name>
    <dbReference type="NCBI Taxonomy" id="2036"/>
    <lineage>
        <taxon>Bacteria</taxon>
        <taxon>Bacillati</taxon>
        <taxon>Actinomycetota</taxon>
        <taxon>Actinomycetes</taxon>
        <taxon>Micrococcales</taxon>
        <taxon>Microbacteriaceae</taxon>
        <taxon>Curtobacterium</taxon>
    </lineage>
</organism>
<dbReference type="RefSeq" id="WP_175325745.1">
    <property type="nucleotide sequence ID" value="NZ_BAAAWP010000001.1"/>
</dbReference>
<feature type="compositionally biased region" description="Acidic residues" evidence="1">
    <location>
        <begin position="544"/>
        <end position="553"/>
    </location>
</feature>
<evidence type="ECO:0000313" key="3">
    <source>
        <dbReference type="Proteomes" id="UP000539146"/>
    </source>
</evidence>